<evidence type="ECO:0000313" key="1">
    <source>
        <dbReference type="EMBL" id="QBK85138.1"/>
    </source>
</evidence>
<dbReference type="EMBL" id="MK500303">
    <property type="protein sequence ID" value="QBK85138.1"/>
    <property type="molecule type" value="Genomic_DNA"/>
</dbReference>
<proteinExistence type="predicted"/>
<gene>
    <name evidence="1" type="ORF">LCDPAC02_03370</name>
</gene>
<name>A0A481YPG1_9VIRU</name>
<organism evidence="1">
    <name type="scientific">Pithovirus LCDPAC02</name>
    <dbReference type="NCBI Taxonomy" id="2506601"/>
    <lineage>
        <taxon>Viruses</taxon>
        <taxon>Pithoviruses</taxon>
    </lineage>
</organism>
<accession>A0A481YPG1</accession>
<sequence length="165" mass="19854">MIDTCKLDINHFKEFYKTLKSYFSKLFEYITNLESIDIDVKEFIHRKISYMSFFEGNLSIEYYTYISFYKSSKILIELGKCGSNIKVSINGKKYFIPKNNIPTSILQFKKIKTINLRIKFNIRNRTLKYYADNDISIKYKNVDYNIFEYSNEEILLFYNLLNVTF</sequence>
<protein>
    <submittedName>
        <fullName evidence="1">Uncharacterized protein</fullName>
    </submittedName>
</protein>
<reference evidence="1" key="1">
    <citation type="journal article" date="2019" name="MBio">
        <title>Virus Genomes from Deep Sea Sediments Expand the Ocean Megavirome and Support Independent Origins of Viral Gigantism.</title>
        <authorList>
            <person name="Backstrom D."/>
            <person name="Yutin N."/>
            <person name="Jorgensen S.L."/>
            <person name="Dharamshi J."/>
            <person name="Homa F."/>
            <person name="Zaremba-Niedwiedzka K."/>
            <person name="Spang A."/>
            <person name="Wolf Y.I."/>
            <person name="Koonin E.V."/>
            <person name="Ettema T.J."/>
        </authorList>
    </citation>
    <scope>NUCLEOTIDE SEQUENCE</scope>
</reference>